<proteinExistence type="predicted"/>
<protein>
    <submittedName>
        <fullName evidence="1">Uncharacterized protein</fullName>
    </submittedName>
</protein>
<sequence length="117" mass="12876">MDIASDGYKSFSNVIVWLCGEVDDSSAVRHRSGDHRIGDNQAVINPTAIRRLPNNGLPECVIHPAYNQTQDSQIFATTFEAKCVIVEVAELPELADDELWDVLDVADEADDTDEASE</sequence>
<dbReference type="EnsemblMetazoa" id="GPAI020764-RA">
    <property type="protein sequence ID" value="GPAI020764-PA"/>
    <property type="gene ID" value="GPAI020764"/>
</dbReference>
<dbReference type="VEuPathDB" id="VectorBase:GPAI020764"/>
<reference evidence="2" key="1">
    <citation type="submission" date="2014-03" db="EMBL/GenBank/DDBJ databases">
        <authorList>
            <person name="Aksoy S."/>
            <person name="Warren W."/>
            <person name="Wilson R.K."/>
        </authorList>
    </citation>
    <scope>NUCLEOTIDE SEQUENCE [LARGE SCALE GENOMIC DNA]</scope>
    <source>
        <strain evidence="2">IAEA</strain>
    </source>
</reference>
<organism evidence="1 2">
    <name type="scientific">Glossina pallidipes</name>
    <name type="common">Tsetse fly</name>
    <dbReference type="NCBI Taxonomy" id="7398"/>
    <lineage>
        <taxon>Eukaryota</taxon>
        <taxon>Metazoa</taxon>
        <taxon>Ecdysozoa</taxon>
        <taxon>Arthropoda</taxon>
        <taxon>Hexapoda</taxon>
        <taxon>Insecta</taxon>
        <taxon>Pterygota</taxon>
        <taxon>Neoptera</taxon>
        <taxon>Endopterygota</taxon>
        <taxon>Diptera</taxon>
        <taxon>Brachycera</taxon>
        <taxon>Muscomorpha</taxon>
        <taxon>Hippoboscoidea</taxon>
        <taxon>Glossinidae</taxon>
        <taxon>Glossina</taxon>
    </lineage>
</organism>
<accession>A0A1A9ZP94</accession>
<name>A0A1A9ZP94_GLOPL</name>
<evidence type="ECO:0000313" key="1">
    <source>
        <dbReference type="EnsemblMetazoa" id="GPAI020764-PA"/>
    </source>
</evidence>
<dbReference type="AlphaFoldDB" id="A0A1A9ZP94"/>
<reference evidence="1" key="2">
    <citation type="submission" date="2020-05" db="UniProtKB">
        <authorList>
            <consortium name="EnsemblMetazoa"/>
        </authorList>
    </citation>
    <scope>IDENTIFICATION</scope>
    <source>
        <strain evidence="1">IAEA</strain>
    </source>
</reference>
<keyword evidence="2" id="KW-1185">Reference proteome</keyword>
<dbReference type="Proteomes" id="UP000092445">
    <property type="component" value="Unassembled WGS sequence"/>
</dbReference>
<evidence type="ECO:0000313" key="2">
    <source>
        <dbReference type="Proteomes" id="UP000092445"/>
    </source>
</evidence>